<evidence type="ECO:0000256" key="1">
    <source>
        <dbReference type="SAM" id="Phobius"/>
    </source>
</evidence>
<sequence length="181" mass="18471">MRTGEKVVAAIALAVGAVSSAFAQQAPGWNIAWGTAQPVPLSPWATALLGLLLVVATYAFLRRRSKQGGVALMAAAAIFGSTHLPEDLWATPSYDYTISTPSGSAFVSCLNVGAGSERQPANGIAYIFVGTTLEEGVILSRVDPSSPLSAASAVTPAIANECSVGLRVTPAAPCTLPCNPT</sequence>
<accession>A0A1H2WLM6</accession>
<reference evidence="4" key="1">
    <citation type="submission" date="2016-10" db="EMBL/GenBank/DDBJ databases">
        <authorList>
            <person name="Varghese N."/>
            <person name="Submissions S."/>
        </authorList>
    </citation>
    <scope>NUCLEOTIDE SEQUENCE [LARGE SCALE GENOMIC DNA]</scope>
    <source>
        <strain evidence="4">DSM 217</strain>
    </source>
</reference>
<keyword evidence="1" id="KW-0472">Membrane</keyword>
<dbReference type="AlphaFoldDB" id="A0A1H2WLM6"/>
<name>A0A1H2WLM6_THIRO</name>
<dbReference type="STRING" id="1058.SAMN05421783_10919"/>
<keyword evidence="1" id="KW-0812">Transmembrane</keyword>
<dbReference type="Proteomes" id="UP000198816">
    <property type="component" value="Unassembled WGS sequence"/>
</dbReference>
<keyword evidence="1" id="KW-1133">Transmembrane helix</keyword>
<evidence type="ECO:0008006" key="5">
    <source>
        <dbReference type="Google" id="ProtNLM"/>
    </source>
</evidence>
<protein>
    <recommendedName>
        <fullName evidence="5">IPTL-CTERM protein sorting domain-containing protein</fullName>
    </recommendedName>
</protein>
<dbReference type="RefSeq" id="WP_093031461.1">
    <property type="nucleotide sequence ID" value="NZ_FNNZ01000009.1"/>
</dbReference>
<keyword evidence="2" id="KW-0732">Signal</keyword>
<evidence type="ECO:0000313" key="4">
    <source>
        <dbReference type="Proteomes" id="UP000198816"/>
    </source>
</evidence>
<proteinExistence type="predicted"/>
<organism evidence="3 4">
    <name type="scientific">Thiocapsa roseopersicina</name>
    <dbReference type="NCBI Taxonomy" id="1058"/>
    <lineage>
        <taxon>Bacteria</taxon>
        <taxon>Pseudomonadati</taxon>
        <taxon>Pseudomonadota</taxon>
        <taxon>Gammaproteobacteria</taxon>
        <taxon>Chromatiales</taxon>
        <taxon>Chromatiaceae</taxon>
        <taxon>Thiocapsa</taxon>
    </lineage>
</organism>
<feature type="signal peptide" evidence="2">
    <location>
        <begin position="1"/>
        <end position="23"/>
    </location>
</feature>
<evidence type="ECO:0000256" key="2">
    <source>
        <dbReference type="SAM" id="SignalP"/>
    </source>
</evidence>
<dbReference type="EMBL" id="FNNZ01000009">
    <property type="protein sequence ID" value="SDW81471.1"/>
    <property type="molecule type" value="Genomic_DNA"/>
</dbReference>
<feature type="chain" id="PRO_5011569851" description="IPTL-CTERM protein sorting domain-containing protein" evidence="2">
    <location>
        <begin position="24"/>
        <end position="181"/>
    </location>
</feature>
<evidence type="ECO:0000313" key="3">
    <source>
        <dbReference type="EMBL" id="SDW81471.1"/>
    </source>
</evidence>
<feature type="transmembrane region" description="Helical" evidence="1">
    <location>
        <begin position="39"/>
        <end position="61"/>
    </location>
</feature>
<dbReference type="OrthoDB" id="5770097at2"/>
<keyword evidence="4" id="KW-1185">Reference proteome</keyword>
<gene>
    <name evidence="3" type="ORF">SAMN05421783_10919</name>
</gene>